<organism evidence="11 12">
    <name type="scientific">Cephalotrichum gorgonifer</name>
    <dbReference type="NCBI Taxonomy" id="2041049"/>
    <lineage>
        <taxon>Eukaryota</taxon>
        <taxon>Fungi</taxon>
        <taxon>Dikarya</taxon>
        <taxon>Ascomycota</taxon>
        <taxon>Pezizomycotina</taxon>
        <taxon>Sordariomycetes</taxon>
        <taxon>Hypocreomycetidae</taxon>
        <taxon>Microascales</taxon>
        <taxon>Microascaceae</taxon>
        <taxon>Cephalotrichum</taxon>
    </lineage>
</organism>
<evidence type="ECO:0000256" key="5">
    <source>
        <dbReference type="ARBA" id="ARBA00022679"/>
    </source>
</evidence>
<feature type="compositionally biased region" description="Polar residues" evidence="8">
    <location>
        <begin position="1028"/>
        <end position="1050"/>
    </location>
</feature>
<feature type="compositionally biased region" description="Polar residues" evidence="8">
    <location>
        <begin position="823"/>
        <end position="851"/>
    </location>
</feature>
<reference evidence="11" key="1">
    <citation type="submission" date="2018-03" db="EMBL/GenBank/DDBJ databases">
        <authorList>
            <person name="Guldener U."/>
        </authorList>
    </citation>
    <scope>NUCLEOTIDE SEQUENCE</scope>
</reference>
<feature type="region of interest" description="Disordered" evidence="8">
    <location>
        <begin position="780"/>
        <end position="1054"/>
    </location>
</feature>
<dbReference type="Gene3D" id="3.30.460.10">
    <property type="entry name" value="Beta Polymerase, domain 2"/>
    <property type="match status" value="1"/>
</dbReference>
<feature type="region of interest" description="Disordered" evidence="8">
    <location>
        <begin position="598"/>
        <end position="651"/>
    </location>
</feature>
<feature type="compositionally biased region" description="Low complexity" evidence="8">
    <location>
        <begin position="632"/>
        <end position="651"/>
    </location>
</feature>
<dbReference type="GO" id="GO:0010605">
    <property type="term" value="P:negative regulation of macromolecule metabolic process"/>
    <property type="evidence" value="ECO:0007669"/>
    <property type="project" value="UniProtKB-ARBA"/>
</dbReference>
<dbReference type="GO" id="GO:0031123">
    <property type="term" value="P:RNA 3'-end processing"/>
    <property type="evidence" value="ECO:0007669"/>
    <property type="project" value="TreeGrafter"/>
</dbReference>
<feature type="compositionally biased region" description="Low complexity" evidence="8">
    <location>
        <begin position="149"/>
        <end position="173"/>
    </location>
</feature>
<dbReference type="EC" id="2.7.7.19" evidence="4"/>
<feature type="region of interest" description="Disordered" evidence="8">
    <location>
        <begin position="79"/>
        <end position="235"/>
    </location>
</feature>
<feature type="compositionally biased region" description="Polar residues" evidence="8">
    <location>
        <begin position="90"/>
        <end position="108"/>
    </location>
</feature>
<evidence type="ECO:0000256" key="6">
    <source>
        <dbReference type="ARBA" id="ARBA00022723"/>
    </source>
</evidence>
<dbReference type="Gene3D" id="1.10.1410.10">
    <property type="match status" value="1"/>
</dbReference>
<dbReference type="InterPro" id="IPR054708">
    <property type="entry name" value="MTPAP-like_central"/>
</dbReference>
<dbReference type="Proteomes" id="UP001187682">
    <property type="component" value="Unassembled WGS sequence"/>
</dbReference>
<feature type="compositionally biased region" description="Basic and acidic residues" evidence="8">
    <location>
        <begin position="1300"/>
        <end position="1311"/>
    </location>
</feature>
<dbReference type="CDD" id="cd05402">
    <property type="entry name" value="NT_PAP_TUTase"/>
    <property type="match status" value="1"/>
</dbReference>
<proteinExistence type="inferred from homology"/>
<feature type="compositionally biased region" description="Polar residues" evidence="8">
    <location>
        <begin position="199"/>
        <end position="217"/>
    </location>
</feature>
<feature type="compositionally biased region" description="Polar residues" evidence="8">
    <location>
        <begin position="1219"/>
        <end position="1258"/>
    </location>
</feature>
<dbReference type="Pfam" id="PF22600">
    <property type="entry name" value="MTPAP-like_central"/>
    <property type="match status" value="1"/>
</dbReference>
<evidence type="ECO:0000259" key="9">
    <source>
        <dbReference type="Pfam" id="PF03828"/>
    </source>
</evidence>
<evidence type="ECO:0000259" key="10">
    <source>
        <dbReference type="Pfam" id="PF22600"/>
    </source>
</evidence>
<keyword evidence="5" id="KW-0808">Transferase</keyword>
<feature type="region of interest" description="Disordered" evidence="8">
    <location>
        <begin position="711"/>
        <end position="763"/>
    </location>
</feature>
<dbReference type="GO" id="GO:1990817">
    <property type="term" value="F:poly(A) RNA polymerase activity"/>
    <property type="evidence" value="ECO:0007669"/>
    <property type="project" value="UniProtKB-EC"/>
</dbReference>
<keyword evidence="7" id="KW-0460">Magnesium</keyword>
<feature type="compositionally biased region" description="Gly residues" evidence="8">
    <location>
        <begin position="619"/>
        <end position="628"/>
    </location>
</feature>
<evidence type="ECO:0000256" key="8">
    <source>
        <dbReference type="SAM" id="MobiDB-lite"/>
    </source>
</evidence>
<dbReference type="InterPro" id="IPR002058">
    <property type="entry name" value="PAP_assoc"/>
</dbReference>
<feature type="domain" description="Poly(A) RNA polymerase mitochondrial-like central palm" evidence="10">
    <location>
        <begin position="275"/>
        <end position="406"/>
    </location>
</feature>
<feature type="compositionally biased region" description="Polar residues" evidence="8">
    <location>
        <begin position="175"/>
        <end position="186"/>
    </location>
</feature>
<feature type="compositionally biased region" description="Low complexity" evidence="8">
    <location>
        <begin position="711"/>
        <end position="740"/>
    </location>
</feature>
<keyword evidence="12" id="KW-1185">Reference proteome</keyword>
<sequence>MDGRTAAAESKHSYPAHWPHNPAGGTTTPTPLSPGSQSETSPGPLSSNIEYFPYFFPQQATFFHQQQLLNYNKLISPGRGGGQPLPPAQVASSPHSQTAPRSRSASKVSNKDHPTGKGTQGGHGNRSASSTEKGHRAAIANNKDKDPLLKMPPKNAELAHPLPARPALPGGAHNPSHSNSVPSTPLQHARNFSFESREPSPNATNSHSPRSAYSETTAHVPPLKQLPPKTGGCPYETAQMNTRRRVPYSIGNEKLDRADLSTIKRRLTEDEERKLATDMRELYDRLLPTPEVEAKRKKLATKLETIFNEEWPGHDIRVHPFGSSGNLLCSDDSDVDICITTDWKELEGVCIIADLLAKRGMEKVVCIAAAKVPIVKIWDPELGLACDMNVNNTVALENTRMVRTYVEIDDRVRQLAMIVKYWTRRRIVNDAGLGGTLSSYTWICLVIVFLQLREVPILPALHQRPHQRRPGKDGAQSAFADDLGQLRGFGKKNKSSVAALLFDFFRFYAYEFDYEKHALSVRLGRLLTKKEKNWHHALNNRLCLEEPFNTSRNLGNTADEYSFKGLHLELRRAFDLISEGKLEECCEQYVFPKEEERVFTQTRRPQPILMRSSSQTHSGRGGRGGPGRGGRHSSNNNYYRGNNASRRSSSSLGYDNGNAMFSPQMGGQDLWYTAPYLSQDLVSAALAMQVQQQDYQFQHFYQTHLRAQAAAYQQSQQHQSSQPQQPRMPGGSSQSQPTSSERSRTNSFDNPPHTAPLRPDMLSQFGLPFHGNHYFPPSHTQPLYGAYPSTPPAPATGPSTEFRRSLHRSSAAPDAGTLAAGSSLRSQSQPASRSVPTVHANSGSLSTSGPTAPNGVSPLPLRNNANGIPIPNFMANETECDESPTINGASDSPPPEDGGHTAHGSSDASGPSRRAANAANGIAFGDLHQAPQGRRRTSTELPQLVLDSAIKRVSRSPSPAVSHSRAFSVGTSPAPSTGGSRNPPRPLVVSGSLLKPAGSSSQHHSTKAASEHQPSEEFGGPAGGSEYGTDNDQTPVPSSATTERSSQSLPEQAPVVVNGTNSAAASSARAYAAAAAVSSSPAGLPGTMDEPSFRDRVSMMSNTYFVPQHFYQADPASTLRYIPSTTRQRVMSRQHSGVIAPLDLAVSDYRASGATAHMDQNLSPVYEGRAPSAPSAPTSRKRDYSSKNDRQAQATKSKDHVVDNTKAGHEKPGDRSQQELKQSSTTRQAHSKTASHGGPQRTSQQGHASSASRSQTAGQEGGTLKEAANSEGGWQKASGKHRKKGGDSKAQPNGLGHGETPPKRDSERKGG</sequence>
<evidence type="ECO:0000256" key="4">
    <source>
        <dbReference type="ARBA" id="ARBA00012388"/>
    </source>
</evidence>
<keyword evidence="6" id="KW-0479">Metal-binding</keyword>
<dbReference type="EMBL" id="ONZQ02000003">
    <property type="protein sequence ID" value="SPO00066.1"/>
    <property type="molecule type" value="Genomic_DNA"/>
</dbReference>
<feature type="compositionally biased region" description="Basic and acidic residues" evidence="8">
    <location>
        <begin position="1180"/>
        <end position="1218"/>
    </location>
</feature>
<name>A0AAE8MVM8_9PEZI</name>
<dbReference type="PANTHER" id="PTHR12271:SF113">
    <property type="entry name" value="POLY(A) RNA POLYMERASE CID11"/>
    <property type="match status" value="1"/>
</dbReference>
<accession>A0AAE8MVM8</accession>
<feature type="compositionally biased region" description="Low complexity" evidence="8">
    <location>
        <begin position="24"/>
        <end position="38"/>
    </location>
</feature>
<feature type="domain" description="PAP-associated" evidence="9">
    <location>
        <begin position="496"/>
        <end position="551"/>
    </location>
</feature>
<dbReference type="PANTHER" id="PTHR12271">
    <property type="entry name" value="POLY A POLYMERASE CID PAP -RELATED"/>
    <property type="match status" value="1"/>
</dbReference>
<comment type="similarity">
    <text evidence="3">Belongs to the DNA polymerase type-B-like family.</text>
</comment>
<gene>
    <name evidence="11" type="ORF">DNG_02918</name>
</gene>
<dbReference type="Pfam" id="PF03828">
    <property type="entry name" value="PAP_assoc"/>
    <property type="match status" value="1"/>
</dbReference>
<dbReference type="InterPro" id="IPR043519">
    <property type="entry name" value="NT_sf"/>
</dbReference>
<feature type="region of interest" description="Disordered" evidence="8">
    <location>
        <begin position="1160"/>
        <end position="1311"/>
    </location>
</feature>
<evidence type="ECO:0000313" key="11">
    <source>
        <dbReference type="EMBL" id="SPO00066.1"/>
    </source>
</evidence>
<dbReference type="GO" id="GO:0046872">
    <property type="term" value="F:metal ion binding"/>
    <property type="evidence" value="ECO:0007669"/>
    <property type="project" value="UniProtKB-KW"/>
</dbReference>
<evidence type="ECO:0000256" key="3">
    <source>
        <dbReference type="ARBA" id="ARBA00008593"/>
    </source>
</evidence>
<protein>
    <recommendedName>
        <fullName evidence="4">polynucleotide adenylyltransferase</fullName>
        <ecNumber evidence="4">2.7.7.19</ecNumber>
    </recommendedName>
</protein>
<comment type="caution">
    <text evidence="11">The sequence shown here is derived from an EMBL/GenBank/DDBJ whole genome shotgun (WGS) entry which is preliminary data.</text>
</comment>
<evidence type="ECO:0000313" key="12">
    <source>
        <dbReference type="Proteomes" id="UP001187682"/>
    </source>
</evidence>
<dbReference type="SUPFAM" id="SSF81301">
    <property type="entry name" value="Nucleotidyltransferase"/>
    <property type="match status" value="1"/>
</dbReference>
<evidence type="ECO:0000256" key="1">
    <source>
        <dbReference type="ARBA" id="ARBA00001936"/>
    </source>
</evidence>
<feature type="region of interest" description="Disordered" evidence="8">
    <location>
        <begin position="1"/>
        <end position="45"/>
    </location>
</feature>
<feature type="compositionally biased region" description="Polar residues" evidence="8">
    <location>
        <begin position="969"/>
        <end position="980"/>
    </location>
</feature>
<dbReference type="SUPFAM" id="SSF81631">
    <property type="entry name" value="PAP/OAS1 substrate-binding domain"/>
    <property type="match status" value="1"/>
</dbReference>
<comment type="cofactor">
    <cofactor evidence="2">
        <name>Mg(2+)</name>
        <dbReference type="ChEBI" id="CHEBI:18420"/>
    </cofactor>
</comment>
<keyword evidence="11" id="KW-0548">Nucleotidyltransferase</keyword>
<comment type="cofactor">
    <cofactor evidence="1">
        <name>Mn(2+)</name>
        <dbReference type="ChEBI" id="CHEBI:29035"/>
    </cofactor>
</comment>
<evidence type="ECO:0000256" key="2">
    <source>
        <dbReference type="ARBA" id="ARBA00001946"/>
    </source>
</evidence>
<evidence type="ECO:0000256" key="7">
    <source>
        <dbReference type="ARBA" id="ARBA00022842"/>
    </source>
</evidence>